<evidence type="ECO:0000313" key="2">
    <source>
        <dbReference type="EMBL" id="TQD81040.1"/>
    </source>
</evidence>
<feature type="signal peptide" evidence="1">
    <location>
        <begin position="1"/>
        <end position="25"/>
    </location>
</feature>
<proteinExistence type="predicted"/>
<feature type="chain" id="PRO_5022157488" evidence="1">
    <location>
        <begin position="26"/>
        <end position="124"/>
    </location>
</feature>
<sequence length="124" mass="14056">MWRYAPDLTSLFMTCLSTFLHSASKHWVGNSASCFRCGVSSEALAHAVRFGQVGNDSFYCCSSQMCWGAAMDLLNQLRHVLSGEELCRFPFISWYLWSERNNVLHYQTPRDLALLLHSVMAIGV</sequence>
<dbReference type="AlphaFoldDB" id="A0A540L3I2"/>
<gene>
    <name evidence="2" type="ORF">C1H46_033393</name>
</gene>
<organism evidence="2 3">
    <name type="scientific">Malus baccata</name>
    <name type="common">Siberian crab apple</name>
    <name type="synonym">Pyrus baccata</name>
    <dbReference type="NCBI Taxonomy" id="106549"/>
    <lineage>
        <taxon>Eukaryota</taxon>
        <taxon>Viridiplantae</taxon>
        <taxon>Streptophyta</taxon>
        <taxon>Embryophyta</taxon>
        <taxon>Tracheophyta</taxon>
        <taxon>Spermatophyta</taxon>
        <taxon>Magnoliopsida</taxon>
        <taxon>eudicotyledons</taxon>
        <taxon>Gunneridae</taxon>
        <taxon>Pentapetalae</taxon>
        <taxon>rosids</taxon>
        <taxon>fabids</taxon>
        <taxon>Rosales</taxon>
        <taxon>Rosaceae</taxon>
        <taxon>Amygdaloideae</taxon>
        <taxon>Maleae</taxon>
        <taxon>Malus</taxon>
    </lineage>
</organism>
<accession>A0A540L3I2</accession>
<dbReference type="Proteomes" id="UP000315295">
    <property type="component" value="Unassembled WGS sequence"/>
</dbReference>
<evidence type="ECO:0000256" key="1">
    <source>
        <dbReference type="SAM" id="SignalP"/>
    </source>
</evidence>
<comment type="caution">
    <text evidence="2">The sequence shown here is derived from an EMBL/GenBank/DDBJ whole genome shotgun (WGS) entry which is preliminary data.</text>
</comment>
<name>A0A540L3I2_MALBA</name>
<dbReference type="EMBL" id="VIEB01000783">
    <property type="protein sequence ID" value="TQD81040.1"/>
    <property type="molecule type" value="Genomic_DNA"/>
</dbReference>
<evidence type="ECO:0000313" key="3">
    <source>
        <dbReference type="Proteomes" id="UP000315295"/>
    </source>
</evidence>
<reference evidence="2 3" key="1">
    <citation type="journal article" date="2019" name="G3 (Bethesda)">
        <title>Sequencing of a Wild Apple (Malus baccata) Genome Unravels the Differences Between Cultivated and Wild Apple Species Regarding Disease Resistance and Cold Tolerance.</title>
        <authorList>
            <person name="Chen X."/>
        </authorList>
    </citation>
    <scope>NUCLEOTIDE SEQUENCE [LARGE SCALE GENOMIC DNA]</scope>
    <source>
        <strain evidence="3">cv. Shandingzi</strain>
        <tissue evidence="2">Leaves</tissue>
    </source>
</reference>
<keyword evidence="1" id="KW-0732">Signal</keyword>
<protein>
    <submittedName>
        <fullName evidence="2">Uncharacterized protein</fullName>
    </submittedName>
</protein>
<keyword evidence="3" id="KW-1185">Reference proteome</keyword>